<proteinExistence type="predicted"/>
<evidence type="ECO:0000313" key="1">
    <source>
        <dbReference type="EMBL" id="SVE18197.1"/>
    </source>
</evidence>
<accession>A0A383BDK8</accession>
<dbReference type="AlphaFoldDB" id="A0A383BDK8"/>
<gene>
    <name evidence="1" type="ORF">METZ01_LOCUS471051</name>
</gene>
<feature type="non-terminal residue" evidence="1">
    <location>
        <position position="125"/>
    </location>
</feature>
<sequence length="125" mass="14188">MDDSQTNHLKSYGIAFLSIQNEVKVDWLLNYKGGSFLIKHYPEIEKECIVRGVSYQIIADAQSTEILRSISSPSVNQDVVRLEKAPKIAIYSPKNKQPWDDAVTMALTYAEIPYDMIYDEEVLSG</sequence>
<reference evidence="1" key="1">
    <citation type="submission" date="2018-05" db="EMBL/GenBank/DDBJ databases">
        <authorList>
            <person name="Lanie J.A."/>
            <person name="Ng W.-L."/>
            <person name="Kazmierczak K.M."/>
            <person name="Andrzejewski T.M."/>
            <person name="Davidsen T.M."/>
            <person name="Wayne K.J."/>
            <person name="Tettelin H."/>
            <person name="Glass J.I."/>
            <person name="Rusch D."/>
            <person name="Podicherti R."/>
            <person name="Tsui H.-C.T."/>
            <person name="Winkler M.E."/>
        </authorList>
    </citation>
    <scope>NUCLEOTIDE SEQUENCE</scope>
</reference>
<organism evidence="1">
    <name type="scientific">marine metagenome</name>
    <dbReference type="NCBI Taxonomy" id="408172"/>
    <lineage>
        <taxon>unclassified sequences</taxon>
        <taxon>metagenomes</taxon>
        <taxon>ecological metagenomes</taxon>
    </lineage>
</organism>
<protein>
    <submittedName>
        <fullName evidence="1">Uncharacterized protein</fullName>
    </submittedName>
</protein>
<name>A0A383BDK8_9ZZZZ</name>
<dbReference type="EMBL" id="UINC01199661">
    <property type="protein sequence ID" value="SVE18197.1"/>
    <property type="molecule type" value="Genomic_DNA"/>
</dbReference>